<evidence type="ECO:0000313" key="4">
    <source>
        <dbReference type="Proteomes" id="UP001208570"/>
    </source>
</evidence>
<dbReference type="SUPFAM" id="SSF56672">
    <property type="entry name" value="DNA/RNA polymerases"/>
    <property type="match status" value="1"/>
</dbReference>
<dbReference type="InterPro" id="IPR000477">
    <property type="entry name" value="RT_dom"/>
</dbReference>
<protein>
    <recommendedName>
        <fullName evidence="2">Reverse transcriptase domain-containing protein</fullName>
    </recommendedName>
</protein>
<reference evidence="3" key="1">
    <citation type="journal article" date="2023" name="Mol. Biol. Evol.">
        <title>Third-Generation Sequencing Reveals the Adaptive Role of the Epigenome in Three Deep-Sea Polychaetes.</title>
        <authorList>
            <person name="Perez M."/>
            <person name="Aroh O."/>
            <person name="Sun Y."/>
            <person name="Lan Y."/>
            <person name="Juniper S.K."/>
            <person name="Young C.R."/>
            <person name="Angers B."/>
            <person name="Qian P.Y."/>
        </authorList>
    </citation>
    <scope>NUCLEOTIDE SEQUENCE</scope>
    <source>
        <strain evidence="3">P08H-3</strain>
    </source>
</reference>
<comment type="caution">
    <text evidence="3">The sequence shown here is derived from an EMBL/GenBank/DDBJ whole genome shotgun (WGS) entry which is preliminary data.</text>
</comment>
<feature type="domain" description="Reverse transcriptase" evidence="2">
    <location>
        <begin position="1"/>
        <end position="92"/>
    </location>
</feature>
<dbReference type="Proteomes" id="UP001208570">
    <property type="component" value="Unassembled WGS sequence"/>
</dbReference>
<proteinExistence type="predicted"/>
<gene>
    <name evidence="3" type="ORF">LSH36_518g02014</name>
</gene>
<feature type="compositionally biased region" description="Basic and acidic residues" evidence="1">
    <location>
        <begin position="73"/>
        <end position="92"/>
    </location>
</feature>
<dbReference type="EMBL" id="JAODUP010000518">
    <property type="protein sequence ID" value="KAK2148061.1"/>
    <property type="molecule type" value="Genomic_DNA"/>
</dbReference>
<evidence type="ECO:0000259" key="2">
    <source>
        <dbReference type="PROSITE" id="PS50878"/>
    </source>
</evidence>
<accession>A0AAD9MY63</accession>
<evidence type="ECO:0000313" key="3">
    <source>
        <dbReference type="EMBL" id="KAK2148061.1"/>
    </source>
</evidence>
<evidence type="ECO:0000256" key="1">
    <source>
        <dbReference type="SAM" id="MobiDB-lite"/>
    </source>
</evidence>
<dbReference type="PROSITE" id="PS50878">
    <property type="entry name" value="RT_POL"/>
    <property type="match status" value="1"/>
</dbReference>
<dbReference type="AlphaFoldDB" id="A0AAD9MY63"/>
<keyword evidence="4" id="KW-1185">Reference proteome</keyword>
<name>A0AAD9MY63_9ANNE</name>
<organism evidence="3 4">
    <name type="scientific">Paralvinella palmiformis</name>
    <dbReference type="NCBI Taxonomy" id="53620"/>
    <lineage>
        <taxon>Eukaryota</taxon>
        <taxon>Metazoa</taxon>
        <taxon>Spiralia</taxon>
        <taxon>Lophotrochozoa</taxon>
        <taxon>Annelida</taxon>
        <taxon>Polychaeta</taxon>
        <taxon>Sedentaria</taxon>
        <taxon>Canalipalpata</taxon>
        <taxon>Terebellida</taxon>
        <taxon>Terebelliformia</taxon>
        <taxon>Alvinellidae</taxon>
        <taxon>Paralvinella</taxon>
    </lineage>
</organism>
<feature type="region of interest" description="Disordered" evidence="1">
    <location>
        <begin position="72"/>
        <end position="92"/>
    </location>
</feature>
<dbReference type="InterPro" id="IPR043502">
    <property type="entry name" value="DNA/RNA_pol_sf"/>
</dbReference>
<sequence length="92" mass="9966">MAQGLPFKQIIVVALQGFNSNEHRTDTGLPQGSILGPTLFNALVIIILKQTVTIGTKLHAYADDLVLVSNGRDPLRKDATSPSPTDDRCRKP</sequence>
<dbReference type="Pfam" id="PF00078">
    <property type="entry name" value="RVT_1"/>
    <property type="match status" value="1"/>
</dbReference>